<proteinExistence type="inferred from homology"/>
<reference evidence="15 16" key="1">
    <citation type="submission" date="2006-03" db="EMBL/GenBank/DDBJ databases">
        <authorList>
            <person name="Pinhassi J."/>
            <person name="Pedros-Alio C."/>
            <person name="Ferriera S."/>
            <person name="Johnson J."/>
            <person name="Kravitz S."/>
            <person name="Halpern A."/>
            <person name="Remington K."/>
            <person name="Beeson K."/>
            <person name="Tran B."/>
            <person name="Rogers Y.-H."/>
            <person name="Friedman R."/>
            <person name="Venter J.C."/>
        </authorList>
    </citation>
    <scope>NUCLEOTIDE SEQUENCE [LARGE SCALE GENOMIC DNA]</scope>
    <source>
        <strain evidence="15 16">RED65</strain>
    </source>
</reference>
<dbReference type="Pfam" id="PF21305">
    <property type="entry name" value="type_II_gspD_N0"/>
    <property type="match status" value="1"/>
</dbReference>
<evidence type="ECO:0000256" key="2">
    <source>
        <dbReference type="ARBA" id="ARBA00006980"/>
    </source>
</evidence>
<evidence type="ECO:0000256" key="5">
    <source>
        <dbReference type="ARBA" id="ARBA00022692"/>
    </source>
</evidence>
<keyword evidence="6 11" id="KW-0732">Signal</keyword>
<dbReference type="Pfam" id="PF00263">
    <property type="entry name" value="Secretin"/>
    <property type="match status" value="1"/>
</dbReference>
<protein>
    <submittedName>
        <fullName evidence="15">Type II secretory pathway, component PulD</fullName>
    </submittedName>
</protein>
<feature type="domain" description="NolW-like" evidence="13">
    <location>
        <begin position="136"/>
        <end position="192"/>
    </location>
</feature>
<dbReference type="InterPro" id="IPR004846">
    <property type="entry name" value="T2SS/T3SS_dom"/>
</dbReference>
<keyword evidence="3 10" id="KW-0813">Transport</keyword>
<dbReference type="Pfam" id="PF03958">
    <property type="entry name" value="Secretin_N"/>
    <property type="match status" value="3"/>
</dbReference>
<feature type="signal peptide" evidence="11">
    <location>
        <begin position="1"/>
        <end position="33"/>
    </location>
</feature>
<keyword evidence="7" id="KW-0653">Protein transport</keyword>
<dbReference type="HOGENOM" id="CLU_006756_1_1_6"/>
<evidence type="ECO:0000256" key="11">
    <source>
        <dbReference type="SAM" id="SignalP"/>
    </source>
</evidence>
<name>Q1N1M8_9GAMM</name>
<comment type="caution">
    <text evidence="15">The sequence shown here is derived from an EMBL/GenBank/DDBJ whole genome shotgun (WGS) entry which is preliminary data.</text>
</comment>
<feature type="chain" id="PRO_5004194738" evidence="11">
    <location>
        <begin position="34"/>
        <end position="640"/>
    </location>
</feature>
<dbReference type="PANTHER" id="PTHR30332:SF24">
    <property type="entry name" value="SECRETIN GSPD-RELATED"/>
    <property type="match status" value="1"/>
</dbReference>
<dbReference type="GO" id="GO:0015627">
    <property type="term" value="C:type II protein secretion system complex"/>
    <property type="evidence" value="ECO:0007669"/>
    <property type="project" value="InterPro"/>
</dbReference>
<evidence type="ECO:0000259" key="12">
    <source>
        <dbReference type="Pfam" id="PF00263"/>
    </source>
</evidence>
<dbReference type="PANTHER" id="PTHR30332">
    <property type="entry name" value="PROBABLE GENERAL SECRETION PATHWAY PROTEIN D"/>
    <property type="match status" value="1"/>
</dbReference>
<dbReference type="InterPro" id="IPR038591">
    <property type="entry name" value="NolW-like_sf"/>
</dbReference>
<keyword evidence="16" id="KW-1185">Reference proteome</keyword>
<evidence type="ECO:0000256" key="9">
    <source>
        <dbReference type="ARBA" id="ARBA00023237"/>
    </source>
</evidence>
<evidence type="ECO:0000313" key="16">
    <source>
        <dbReference type="Proteomes" id="UP000004263"/>
    </source>
</evidence>
<evidence type="ECO:0000256" key="3">
    <source>
        <dbReference type="ARBA" id="ARBA00022448"/>
    </source>
</evidence>
<evidence type="ECO:0000256" key="10">
    <source>
        <dbReference type="RuleBase" id="RU004004"/>
    </source>
</evidence>
<evidence type="ECO:0000256" key="8">
    <source>
        <dbReference type="ARBA" id="ARBA00023136"/>
    </source>
</evidence>
<dbReference type="Gene3D" id="3.30.1370.120">
    <property type="match status" value="3"/>
</dbReference>
<dbReference type="InterPro" id="IPR005644">
    <property type="entry name" value="NolW-like"/>
</dbReference>
<dbReference type="InterPro" id="IPR050810">
    <property type="entry name" value="Bact_Secretion_Sys_Channel"/>
</dbReference>
<keyword evidence="5" id="KW-0812">Transmembrane</keyword>
<evidence type="ECO:0000313" key="15">
    <source>
        <dbReference type="EMBL" id="EAT12022.1"/>
    </source>
</evidence>
<accession>Q1N1M8</accession>
<organism evidence="15 16">
    <name type="scientific">Bermanella marisrubri</name>
    <dbReference type="NCBI Taxonomy" id="207949"/>
    <lineage>
        <taxon>Bacteria</taxon>
        <taxon>Pseudomonadati</taxon>
        <taxon>Pseudomonadota</taxon>
        <taxon>Gammaproteobacteria</taxon>
        <taxon>Oceanospirillales</taxon>
        <taxon>Oceanospirillaceae</taxon>
        <taxon>Bermanella</taxon>
    </lineage>
</organism>
<dbReference type="AlphaFoldDB" id="Q1N1M8"/>
<keyword evidence="9" id="KW-0998">Cell outer membrane</keyword>
<evidence type="ECO:0000259" key="14">
    <source>
        <dbReference type="Pfam" id="PF21305"/>
    </source>
</evidence>
<keyword evidence="8" id="KW-0472">Membrane</keyword>
<sequence length="640" mass="69207">MHSFQCGKKMDMKIRTYLAIALLLLSMPFQALAADDETWKVNLKDADIKAFITQVANITGYSFVIDPRVKGKVTIVSDTPMTQNEVYEMFQSVLAVHGFSAIPAGHIIKIVQQNDTKQEGGMPTTVNAPQSEQMITQVIQIKDTPALDLVPILRPMVAKYGHLAGVKSANALIVTDHASNVRRLEKIIQRLDGSGVSELEVVQLEEAWVGDIVDILTNLDPDKVSEGGKAREASGVAGRIRVVADERANRLIIQGEQSARERVKELIATLDRPSKFSGKASVIRLQHADSEELAELLKNLMGDVKDDKGKSQAGGSVSIHADTGLNALVVRAEPSVMSEIKEIVTELDVRRAQVLIEAAIVEVTGQVDDRVGVQTAALDQETGETPLVATDFANAGTSISQLITGIATGQPAISSGLTLGGVGQNGDTEFAFLVQALESVSNANLLSTPSIMTMDNHEAEIIVGQNVPFVTGSTSSTSNSNPFTTIKREDIGTTLKVTPHVQDGKFVRLSVEQSTESVAPTAVEGQADLITNKRSIQTQILAENGEIVMLGGLIRDAVQESESKVPFLGDIPIIGWLFRSTSESRVKQNLIVFLKPTVVLDKADNKKILRRKYDGIYDIDLSAIMGDDGIDEKLRKLFAR</sequence>
<dbReference type="GO" id="GO:0009279">
    <property type="term" value="C:cell outer membrane"/>
    <property type="evidence" value="ECO:0007669"/>
    <property type="project" value="UniProtKB-SubCell"/>
</dbReference>
<dbReference type="GO" id="GO:0015628">
    <property type="term" value="P:protein secretion by the type II secretion system"/>
    <property type="evidence" value="ECO:0007669"/>
    <property type="project" value="InterPro"/>
</dbReference>
<feature type="domain" description="NolW-like" evidence="13">
    <location>
        <begin position="282"/>
        <end position="353"/>
    </location>
</feature>
<dbReference type="InterPro" id="IPR001775">
    <property type="entry name" value="GspD/PilQ"/>
</dbReference>
<dbReference type="Proteomes" id="UP000004263">
    <property type="component" value="Unassembled WGS sequence"/>
</dbReference>
<feature type="domain" description="Type II/III secretion system secretin-like" evidence="12">
    <location>
        <begin position="436"/>
        <end position="599"/>
    </location>
</feature>
<dbReference type="NCBIfam" id="TIGR02517">
    <property type="entry name" value="type_II_gspD"/>
    <property type="match status" value="1"/>
</dbReference>
<evidence type="ECO:0000259" key="13">
    <source>
        <dbReference type="Pfam" id="PF03958"/>
    </source>
</evidence>
<evidence type="ECO:0000256" key="1">
    <source>
        <dbReference type="ARBA" id="ARBA00004442"/>
    </source>
</evidence>
<evidence type="ECO:0000256" key="4">
    <source>
        <dbReference type="ARBA" id="ARBA00022452"/>
    </source>
</evidence>
<dbReference type="EMBL" id="AAQH01000010">
    <property type="protein sequence ID" value="EAT12022.1"/>
    <property type="molecule type" value="Genomic_DNA"/>
</dbReference>
<dbReference type="PRINTS" id="PR00811">
    <property type="entry name" value="BCTERIALGSPD"/>
</dbReference>
<keyword evidence="4" id="KW-1134">Transmembrane beta strand</keyword>
<feature type="domain" description="NolW-like" evidence="13">
    <location>
        <begin position="200"/>
        <end position="274"/>
    </location>
</feature>
<dbReference type="InterPro" id="IPR013356">
    <property type="entry name" value="T2SS_GspD"/>
</dbReference>
<comment type="similarity">
    <text evidence="2">Belongs to the bacterial secretin family. GSP D subfamily.</text>
</comment>
<feature type="domain" description="GspD-like N0" evidence="14">
    <location>
        <begin position="41"/>
        <end position="110"/>
    </location>
</feature>
<comment type="subcellular location">
    <subcellularLocation>
        <location evidence="1 10">Cell outer membrane</location>
    </subcellularLocation>
</comment>
<gene>
    <name evidence="15" type="ORF">RED65_03250</name>
</gene>
<dbReference type="InterPro" id="IPR049371">
    <property type="entry name" value="GspD-like_N0"/>
</dbReference>
<evidence type="ECO:0000256" key="7">
    <source>
        <dbReference type="ARBA" id="ARBA00022927"/>
    </source>
</evidence>
<evidence type="ECO:0000256" key="6">
    <source>
        <dbReference type="ARBA" id="ARBA00022729"/>
    </source>
</evidence>
<dbReference type="STRING" id="207949.RED65_03250"/>